<gene>
    <name evidence="10" type="ORF">A2617_00930</name>
</gene>
<evidence type="ECO:0000256" key="2">
    <source>
        <dbReference type="ARBA" id="ARBA00010897"/>
    </source>
</evidence>
<keyword evidence="6" id="KW-0662">Pyridine nucleotide biosynthesis</keyword>
<protein>
    <recommendedName>
        <fullName evidence="3">nicotinate phosphoribosyltransferase</fullName>
        <ecNumber evidence="3">6.3.4.21</ecNumber>
    </recommendedName>
</protein>
<dbReference type="InterPro" id="IPR041619">
    <property type="entry name" value="NAPRTase_C"/>
</dbReference>
<dbReference type="GO" id="GO:0004516">
    <property type="term" value="F:nicotinate phosphoribosyltransferase activity"/>
    <property type="evidence" value="ECO:0007669"/>
    <property type="project" value="UniProtKB-EC"/>
</dbReference>
<dbReference type="Pfam" id="PF17956">
    <property type="entry name" value="NAPRTase_C"/>
    <property type="match status" value="1"/>
</dbReference>
<evidence type="ECO:0000256" key="7">
    <source>
        <dbReference type="ARBA" id="ARBA00048668"/>
    </source>
</evidence>
<comment type="caution">
    <text evidence="10">The sequence shown here is derived from an EMBL/GenBank/DDBJ whole genome shotgun (WGS) entry which is preliminary data.</text>
</comment>
<dbReference type="SUPFAM" id="SSF54675">
    <property type="entry name" value="Nicotinate/Quinolinate PRTase N-terminal domain-like"/>
    <property type="match status" value="1"/>
</dbReference>
<evidence type="ECO:0000313" key="10">
    <source>
        <dbReference type="EMBL" id="OGE71808.1"/>
    </source>
</evidence>
<keyword evidence="4" id="KW-0597">Phosphoprotein</keyword>
<reference evidence="10 11" key="1">
    <citation type="journal article" date="2016" name="Nat. Commun.">
        <title>Thousands of microbial genomes shed light on interconnected biogeochemical processes in an aquifer system.</title>
        <authorList>
            <person name="Anantharaman K."/>
            <person name="Brown C.T."/>
            <person name="Hug L.A."/>
            <person name="Sharon I."/>
            <person name="Castelle C.J."/>
            <person name="Probst A.J."/>
            <person name="Thomas B.C."/>
            <person name="Singh A."/>
            <person name="Wilkins M.J."/>
            <person name="Karaoz U."/>
            <person name="Brodie E.L."/>
            <person name="Williams K.H."/>
            <person name="Hubbard S.S."/>
            <person name="Banfield J.F."/>
        </authorList>
    </citation>
    <scope>NUCLEOTIDE SEQUENCE [LARGE SCALE GENOMIC DNA]</scope>
</reference>
<dbReference type="InterPro" id="IPR036068">
    <property type="entry name" value="Nicotinate_pribotase-like_C"/>
</dbReference>
<evidence type="ECO:0000259" key="8">
    <source>
        <dbReference type="Pfam" id="PF17767"/>
    </source>
</evidence>
<comment type="pathway">
    <text evidence="1">Cofactor biosynthesis; NAD(+) biosynthesis; nicotinate D-ribonucleotide from nicotinate: step 1/1.</text>
</comment>
<feature type="domain" description="Nicotinate phosphoribosyltransferase N-terminal" evidence="8">
    <location>
        <begin position="23"/>
        <end position="139"/>
    </location>
</feature>
<evidence type="ECO:0000256" key="1">
    <source>
        <dbReference type="ARBA" id="ARBA00004952"/>
    </source>
</evidence>
<evidence type="ECO:0000256" key="4">
    <source>
        <dbReference type="ARBA" id="ARBA00022553"/>
    </source>
</evidence>
<keyword evidence="5" id="KW-0436">Ligase</keyword>
<organism evidence="10 11">
    <name type="scientific">Candidatus Daviesbacteria bacterium RIFOXYD1_FULL_41_10</name>
    <dbReference type="NCBI Taxonomy" id="1797801"/>
    <lineage>
        <taxon>Bacteria</taxon>
        <taxon>Candidatus Daviesiibacteriota</taxon>
    </lineage>
</organism>
<comment type="catalytic activity">
    <reaction evidence="7">
        <text>5-phospho-alpha-D-ribose 1-diphosphate + nicotinate + ATP + H2O = nicotinate beta-D-ribonucleotide + ADP + phosphate + diphosphate</text>
        <dbReference type="Rhea" id="RHEA:36163"/>
        <dbReference type="ChEBI" id="CHEBI:15377"/>
        <dbReference type="ChEBI" id="CHEBI:30616"/>
        <dbReference type="ChEBI" id="CHEBI:32544"/>
        <dbReference type="ChEBI" id="CHEBI:33019"/>
        <dbReference type="ChEBI" id="CHEBI:43474"/>
        <dbReference type="ChEBI" id="CHEBI:57502"/>
        <dbReference type="ChEBI" id="CHEBI:58017"/>
        <dbReference type="ChEBI" id="CHEBI:456216"/>
        <dbReference type="EC" id="6.3.4.21"/>
    </reaction>
</comment>
<dbReference type="PIRSF" id="PIRSF000484">
    <property type="entry name" value="NAPRT"/>
    <property type="match status" value="1"/>
</dbReference>
<dbReference type="PANTHER" id="PTHR11098">
    <property type="entry name" value="NICOTINATE PHOSPHORIBOSYLTRANSFERASE"/>
    <property type="match status" value="1"/>
</dbReference>
<evidence type="ECO:0000256" key="3">
    <source>
        <dbReference type="ARBA" id="ARBA00013236"/>
    </source>
</evidence>
<evidence type="ECO:0000256" key="6">
    <source>
        <dbReference type="ARBA" id="ARBA00022642"/>
    </source>
</evidence>
<dbReference type="UniPathway" id="UPA00253">
    <property type="reaction ID" value="UER00457"/>
</dbReference>
<dbReference type="InterPro" id="IPR007229">
    <property type="entry name" value="Nic_PRibTrfase-Fam"/>
</dbReference>
<dbReference type="GO" id="GO:0005829">
    <property type="term" value="C:cytosol"/>
    <property type="evidence" value="ECO:0007669"/>
    <property type="project" value="TreeGrafter"/>
</dbReference>
<dbReference type="InterPro" id="IPR040727">
    <property type="entry name" value="NAPRTase_N"/>
</dbReference>
<evidence type="ECO:0000256" key="5">
    <source>
        <dbReference type="ARBA" id="ARBA00022598"/>
    </source>
</evidence>
<dbReference type="Pfam" id="PF17767">
    <property type="entry name" value="NAPRTase_N"/>
    <property type="match status" value="1"/>
</dbReference>
<proteinExistence type="inferred from homology"/>
<comment type="similarity">
    <text evidence="2">Belongs to the NAPRTase family.</text>
</comment>
<dbReference type="AlphaFoldDB" id="A0A1F5N2F8"/>
<dbReference type="Proteomes" id="UP000177135">
    <property type="component" value="Unassembled WGS sequence"/>
</dbReference>
<sequence>MNSYKRQIPLTSEIPSLEYAQIFTASSIMFDTGKGKELATFDVTVREMPGKKNFLILGGIEDMINIISNWGYDIKFINYLQEEKIISPSFAKHLKNFKFQGEIMAMPEGTIFFPGEPVIRVTTSLYDANLFTAFLVNVICYPTLFLSKAVRVRLAAGGKAFYFAGAMRAFSFENILKIQRYSYLLGAPMHVPYASYHFGIKGRKPAIGFYHALIKSFSSEEEAYRHFLPWTEGFSVSTSMVDTYDVKTGIANWIKVEKEARQKGMSLGAVSIDSGDVFEMAEFFRQKLDEADLNDTLILAYSNLDEFKIADLEKRGAKINGYCAFTEISSVSDRPVLEVVYKLAERIDKNGKVQYTAKLTPGKVSLPGKKQVFRKYNPNRTFKEDTIGLEEEKLGGPLLVLYIKNGKVVRKLPELDQIKEYIDQQLNRLPEKLKMIEETKAYPVSTSKKIQSILNQIKKEHSSSTL</sequence>
<dbReference type="InterPro" id="IPR013785">
    <property type="entry name" value="Aldolase_TIM"/>
</dbReference>
<dbReference type="SUPFAM" id="SSF51690">
    <property type="entry name" value="Nicotinate/Quinolinate PRTase C-terminal domain-like"/>
    <property type="match status" value="1"/>
</dbReference>
<dbReference type="EMBL" id="MFEC01000005">
    <property type="protein sequence ID" value="OGE71808.1"/>
    <property type="molecule type" value="Genomic_DNA"/>
</dbReference>
<evidence type="ECO:0000259" key="9">
    <source>
        <dbReference type="Pfam" id="PF17956"/>
    </source>
</evidence>
<name>A0A1F5N2F8_9BACT</name>
<dbReference type="GO" id="GO:0034355">
    <property type="term" value="P:NAD+ biosynthetic process via the salvage pathway"/>
    <property type="evidence" value="ECO:0007669"/>
    <property type="project" value="TreeGrafter"/>
</dbReference>
<accession>A0A1F5N2F8</accession>
<dbReference type="PANTHER" id="PTHR11098:SF1">
    <property type="entry name" value="NICOTINATE PHOSPHORIBOSYLTRANSFERASE"/>
    <property type="match status" value="1"/>
</dbReference>
<feature type="domain" description="Nicotinate phosphoribosyltransferase C-terminal" evidence="9">
    <location>
        <begin position="397"/>
        <end position="452"/>
    </location>
</feature>
<dbReference type="Gene3D" id="3.20.140.10">
    <property type="entry name" value="nicotinate phosphoribosyltransferase"/>
    <property type="match status" value="2"/>
</dbReference>
<dbReference type="EC" id="6.3.4.21" evidence="3"/>
<dbReference type="Gene3D" id="3.20.20.70">
    <property type="entry name" value="Aldolase class I"/>
    <property type="match status" value="1"/>
</dbReference>
<evidence type="ECO:0000313" key="11">
    <source>
        <dbReference type="Proteomes" id="UP000177135"/>
    </source>
</evidence>